<dbReference type="CDD" id="cd01131">
    <property type="entry name" value="PilT"/>
    <property type="match status" value="1"/>
</dbReference>
<dbReference type="GO" id="GO:0005524">
    <property type="term" value="F:ATP binding"/>
    <property type="evidence" value="ECO:0007669"/>
    <property type="project" value="InterPro"/>
</dbReference>
<dbReference type="AlphaFoldDB" id="H0URD9"/>
<evidence type="ECO:0000256" key="1">
    <source>
        <dbReference type="ARBA" id="ARBA00006611"/>
    </source>
</evidence>
<protein>
    <submittedName>
        <fullName evidence="3">Pilus retraction protein PilT</fullName>
    </submittedName>
</protein>
<dbReference type="NCBIfam" id="TIGR01420">
    <property type="entry name" value="pilT_fam"/>
    <property type="match status" value="1"/>
</dbReference>
<dbReference type="OrthoDB" id="9808272at2"/>
<dbReference type="PROSITE" id="PS00662">
    <property type="entry name" value="T2SP_E"/>
    <property type="match status" value="1"/>
</dbReference>
<dbReference type="EMBL" id="CM001377">
    <property type="protein sequence ID" value="EHM09895.1"/>
    <property type="molecule type" value="Genomic_DNA"/>
</dbReference>
<name>H0URD9_9BACT</name>
<dbReference type="Gene3D" id="3.30.450.90">
    <property type="match status" value="1"/>
</dbReference>
<dbReference type="InterPro" id="IPR027417">
    <property type="entry name" value="P-loop_NTPase"/>
</dbReference>
<dbReference type="HOGENOM" id="CLU_013446_4_0_0"/>
<dbReference type="eggNOG" id="COG2805">
    <property type="taxonomic scope" value="Bacteria"/>
</dbReference>
<dbReference type="Gene3D" id="3.40.50.300">
    <property type="entry name" value="P-loop containing nucleotide triphosphate hydrolases"/>
    <property type="match status" value="1"/>
</dbReference>
<proteinExistence type="inferred from homology"/>
<dbReference type="InterPro" id="IPR050921">
    <property type="entry name" value="T4SS_GSP_E_ATPase"/>
</dbReference>
<dbReference type="PANTHER" id="PTHR30486:SF16">
    <property type="entry name" value="TWITCHING MOTILITY PROTEIN PILT"/>
    <property type="match status" value="1"/>
</dbReference>
<dbReference type="InterPro" id="IPR006321">
    <property type="entry name" value="PilT/PilU"/>
</dbReference>
<dbReference type="Pfam" id="PF00437">
    <property type="entry name" value="T2SSE"/>
    <property type="match status" value="1"/>
</dbReference>
<keyword evidence="4" id="KW-1185">Reference proteome</keyword>
<dbReference type="RefSeq" id="WP_006583389.1">
    <property type="nucleotide sequence ID" value="NZ_CM001377.1"/>
</dbReference>
<gene>
    <name evidence="3" type="ORF">TheveDRAFT_0744</name>
</gene>
<accession>H0URD9</accession>
<feature type="domain" description="Bacterial type II secretion system protein E" evidence="2">
    <location>
        <begin position="199"/>
        <end position="213"/>
    </location>
</feature>
<evidence type="ECO:0000313" key="4">
    <source>
        <dbReference type="Proteomes" id="UP000005730"/>
    </source>
</evidence>
<reference evidence="3 4" key="1">
    <citation type="submission" date="2011-10" db="EMBL/GenBank/DDBJ databases">
        <title>The Noncontiguous Finished genome of Thermanaerovibrio velox DSM 12556.</title>
        <authorList>
            <consortium name="US DOE Joint Genome Institute (JGI-PGF)"/>
            <person name="Lucas S."/>
            <person name="Copeland A."/>
            <person name="Lapidus A."/>
            <person name="Glavina del Rio T."/>
            <person name="Dalin E."/>
            <person name="Tice H."/>
            <person name="Bruce D."/>
            <person name="Goodwin L."/>
            <person name="Pitluck S."/>
            <person name="Peters L."/>
            <person name="Mikhailova N."/>
            <person name="Teshima H."/>
            <person name="Kyrpides N."/>
            <person name="Mavromatis K."/>
            <person name="Ivanova N."/>
            <person name="Markowitz V."/>
            <person name="Cheng J.-F."/>
            <person name="Hugenholtz P."/>
            <person name="Woyke T."/>
            <person name="Wu D."/>
            <person name="Spring S."/>
            <person name="Brambilla E.-M."/>
            <person name="Klenk H.-P."/>
            <person name="Eisen J.A."/>
        </authorList>
    </citation>
    <scope>NUCLEOTIDE SEQUENCE [LARGE SCALE GENOMIC DNA]</scope>
    <source>
        <strain evidence="3 4">DSM 12556</strain>
    </source>
</reference>
<organism evidence="3 4">
    <name type="scientific">Thermanaerovibrio velox DSM 12556</name>
    <dbReference type="NCBI Taxonomy" id="926567"/>
    <lineage>
        <taxon>Bacteria</taxon>
        <taxon>Thermotogati</taxon>
        <taxon>Synergistota</taxon>
        <taxon>Synergistia</taxon>
        <taxon>Synergistales</taxon>
        <taxon>Synergistaceae</taxon>
        <taxon>Thermanaerovibrio</taxon>
    </lineage>
</organism>
<dbReference type="PANTHER" id="PTHR30486">
    <property type="entry name" value="TWITCHING MOTILITY PROTEIN PILT"/>
    <property type="match status" value="1"/>
</dbReference>
<evidence type="ECO:0000313" key="3">
    <source>
        <dbReference type="EMBL" id="EHM09895.1"/>
    </source>
</evidence>
<dbReference type="GO" id="GO:0016887">
    <property type="term" value="F:ATP hydrolysis activity"/>
    <property type="evidence" value="ECO:0007669"/>
    <property type="project" value="InterPro"/>
</dbReference>
<dbReference type="SUPFAM" id="SSF52540">
    <property type="entry name" value="P-loop containing nucleoside triphosphate hydrolases"/>
    <property type="match status" value="1"/>
</dbReference>
<dbReference type="InterPro" id="IPR001482">
    <property type="entry name" value="T2SS/T4SS_dom"/>
</dbReference>
<dbReference type="Proteomes" id="UP000005730">
    <property type="component" value="Chromosome"/>
</dbReference>
<dbReference type="SMART" id="SM00382">
    <property type="entry name" value="AAA"/>
    <property type="match status" value="1"/>
</dbReference>
<sequence length="361" mass="40489">MSVPSLKVLLYEMVKRKASDLHISSSTPPMLRVDGTLIPFDLPDLTPNDVMEYLGDLLPPGRHEEFIQKRELDFSFTMVSLDTMPRFRVNCFFEKGNPAIAIRSISTDIRTMEQLKLPREMVQVAEKMRGLFLVTGPTGSGKSTTLAALIQQINMNRSCHIVTVEDPIEYVFRSERAMIHQREVGDDTMSFSEALRRVLRQDPDVIMIGEMRDLETISAAITAAETGHLVLATLHTPDAAQTVDRIVDVFPPYQQQQVRLQLANILIGICSQQLIPLDGGGRVVATELLWATPGVRNCIREGKTSQIKSMMQTGSSIGMHSMDQDLVRLYREGILSREAVEQYCFDTKEVEHLLGGAVLMR</sequence>
<dbReference type="InterPro" id="IPR003593">
    <property type="entry name" value="AAA+_ATPase"/>
</dbReference>
<evidence type="ECO:0000259" key="2">
    <source>
        <dbReference type="PROSITE" id="PS00662"/>
    </source>
</evidence>
<dbReference type="STRING" id="926567.TheveDRAFT_0744"/>
<comment type="similarity">
    <text evidence="1">Belongs to the GSP E family.</text>
</comment>